<organism evidence="13 14">
    <name type="scientific">Anatilimnocola aggregata</name>
    <dbReference type="NCBI Taxonomy" id="2528021"/>
    <lineage>
        <taxon>Bacteria</taxon>
        <taxon>Pseudomonadati</taxon>
        <taxon>Planctomycetota</taxon>
        <taxon>Planctomycetia</taxon>
        <taxon>Pirellulales</taxon>
        <taxon>Pirellulaceae</taxon>
        <taxon>Anatilimnocola</taxon>
    </lineage>
</organism>
<evidence type="ECO:0000256" key="6">
    <source>
        <dbReference type="ARBA" id="ARBA00022840"/>
    </source>
</evidence>
<dbReference type="NCBIfam" id="TIGR01312">
    <property type="entry name" value="XylB"/>
    <property type="match status" value="1"/>
</dbReference>
<evidence type="ECO:0000313" key="14">
    <source>
        <dbReference type="Proteomes" id="UP000315017"/>
    </source>
</evidence>
<reference evidence="13 14" key="1">
    <citation type="submission" date="2019-02" db="EMBL/GenBank/DDBJ databases">
        <title>Deep-cultivation of Planctomycetes and their phenomic and genomic characterization uncovers novel biology.</title>
        <authorList>
            <person name="Wiegand S."/>
            <person name="Jogler M."/>
            <person name="Boedeker C."/>
            <person name="Pinto D."/>
            <person name="Vollmers J."/>
            <person name="Rivas-Marin E."/>
            <person name="Kohn T."/>
            <person name="Peeters S.H."/>
            <person name="Heuer A."/>
            <person name="Rast P."/>
            <person name="Oberbeckmann S."/>
            <person name="Bunk B."/>
            <person name="Jeske O."/>
            <person name="Meyerdierks A."/>
            <person name="Storesund J.E."/>
            <person name="Kallscheuer N."/>
            <person name="Luecker S."/>
            <person name="Lage O.M."/>
            <person name="Pohl T."/>
            <person name="Merkel B.J."/>
            <person name="Hornburger P."/>
            <person name="Mueller R.-W."/>
            <person name="Bruemmer F."/>
            <person name="Labrenz M."/>
            <person name="Spormann A.M."/>
            <person name="Op den Camp H."/>
            <person name="Overmann J."/>
            <person name="Amann R."/>
            <person name="Jetten M.S.M."/>
            <person name="Mascher T."/>
            <person name="Medema M.H."/>
            <person name="Devos D.P."/>
            <person name="Kaster A.-K."/>
            <person name="Ovreas L."/>
            <person name="Rohde M."/>
            <person name="Galperin M.Y."/>
            <person name="Jogler C."/>
        </authorList>
    </citation>
    <scope>NUCLEOTIDE SEQUENCE [LARGE SCALE GENOMIC DNA]</scope>
    <source>
        <strain evidence="13 14">ETA_A8</strain>
    </source>
</reference>
<dbReference type="PANTHER" id="PTHR43095:SF5">
    <property type="entry name" value="XYLULOSE KINASE"/>
    <property type="match status" value="1"/>
</dbReference>
<evidence type="ECO:0000256" key="1">
    <source>
        <dbReference type="ARBA" id="ARBA00009156"/>
    </source>
</evidence>
<sequence length="505" mass="54368">MSHFLGIDVGTSGTKTLVVSEDGKILAEASQGYPLSMPKPLWSEQDPEDWWQATIATVRAAVKKAKLKPADIKAIGLSGQMHGSVFLDKNHKVVRPALLWNDQRTAAECAEIEERAGGRKKLIQMVANPALTGFTAPKILWLRNHEPKNFAKTVKVLLPKDDIRRRLTGEYATEVSDASGMLLLDVAKRNWSTKLLEKLELDASLLGKVYESEEVTGKLTAAAAKELGLTTDCVVVGGAGDCAANAVGTGVVESGILSNSLGTSGVMFVHSEQIQVDPAGRLHTFCHAVRGKWHMMGVTLSAAGSLQWFIEQVCQDIAAKGKVDPYKILTDEAAATPQGSQGLFFLPYLSGERTPHADPNARGCFIGLTLSHGRGHLARSIMEGVAYSLRDSLAILAEMNVPVKQIRASGGGAKSPFWRQIQADVFGQEVVTINAEQGPAYGVALLAAVGAGAYKNIQEACAANIRVVNRTPVDKKAIPIYDRGFPVYQRLYQSLKADFQAIAKL</sequence>
<keyword evidence="14" id="KW-1185">Reference proteome</keyword>
<feature type="domain" description="Carbohydrate kinase FGGY N-terminal" evidence="11">
    <location>
        <begin position="4"/>
        <end position="248"/>
    </location>
</feature>
<dbReference type="Pfam" id="PF02782">
    <property type="entry name" value="FGGY_C"/>
    <property type="match status" value="1"/>
</dbReference>
<evidence type="ECO:0000256" key="2">
    <source>
        <dbReference type="ARBA" id="ARBA00022629"/>
    </source>
</evidence>
<feature type="domain" description="Carbohydrate kinase FGGY C-terminal" evidence="12">
    <location>
        <begin position="258"/>
        <end position="450"/>
    </location>
</feature>
<evidence type="ECO:0000259" key="11">
    <source>
        <dbReference type="Pfam" id="PF00370"/>
    </source>
</evidence>
<dbReference type="KEGG" id="aagg:ETAA8_63680"/>
<dbReference type="InterPro" id="IPR018483">
    <property type="entry name" value="Carb_kinase_FGGY_CS"/>
</dbReference>
<evidence type="ECO:0000256" key="3">
    <source>
        <dbReference type="ARBA" id="ARBA00022679"/>
    </source>
</evidence>
<dbReference type="Pfam" id="PF00370">
    <property type="entry name" value="FGGY_N"/>
    <property type="match status" value="1"/>
</dbReference>
<dbReference type="CDD" id="cd07808">
    <property type="entry name" value="ASKHA_NBD_FGGY_EcXK-like"/>
    <property type="match status" value="1"/>
</dbReference>
<evidence type="ECO:0000256" key="8">
    <source>
        <dbReference type="HAMAP-Rule" id="MF_02220"/>
    </source>
</evidence>
<evidence type="ECO:0000259" key="12">
    <source>
        <dbReference type="Pfam" id="PF02782"/>
    </source>
</evidence>
<name>A0A517YLW0_9BACT</name>
<dbReference type="PANTHER" id="PTHR43095">
    <property type="entry name" value="SUGAR KINASE"/>
    <property type="match status" value="1"/>
</dbReference>
<dbReference type="GO" id="GO:0005998">
    <property type="term" value="P:xylulose catabolic process"/>
    <property type="evidence" value="ECO:0007669"/>
    <property type="project" value="UniProtKB-UniRule"/>
</dbReference>
<dbReference type="PIRSF" id="PIRSF000538">
    <property type="entry name" value="GlpK"/>
    <property type="match status" value="1"/>
</dbReference>
<dbReference type="GO" id="GO:0004856">
    <property type="term" value="F:D-xylulokinase activity"/>
    <property type="evidence" value="ECO:0007669"/>
    <property type="project" value="UniProtKB-UniRule"/>
</dbReference>
<dbReference type="OrthoDB" id="9805576at2"/>
<dbReference type="SUPFAM" id="SSF53067">
    <property type="entry name" value="Actin-like ATPase domain"/>
    <property type="match status" value="2"/>
</dbReference>
<dbReference type="Proteomes" id="UP000315017">
    <property type="component" value="Chromosome"/>
</dbReference>
<dbReference type="EC" id="2.7.1.17" evidence="8 10"/>
<comment type="similarity">
    <text evidence="1 8 9">Belongs to the FGGY kinase family.</text>
</comment>
<dbReference type="GO" id="GO:0042732">
    <property type="term" value="P:D-xylose metabolic process"/>
    <property type="evidence" value="ECO:0007669"/>
    <property type="project" value="UniProtKB-KW"/>
</dbReference>
<proteinExistence type="inferred from homology"/>
<evidence type="ECO:0000256" key="5">
    <source>
        <dbReference type="ARBA" id="ARBA00022777"/>
    </source>
</evidence>
<evidence type="ECO:0000256" key="7">
    <source>
        <dbReference type="ARBA" id="ARBA00023277"/>
    </source>
</evidence>
<evidence type="ECO:0000256" key="9">
    <source>
        <dbReference type="RuleBase" id="RU003733"/>
    </source>
</evidence>
<dbReference type="AlphaFoldDB" id="A0A517YLW0"/>
<feature type="site" description="Important for activity" evidence="8">
    <location>
        <position position="8"/>
    </location>
</feature>
<keyword evidence="3 8" id="KW-0808">Transferase</keyword>
<comment type="catalytic activity">
    <reaction evidence="8 10">
        <text>D-xylulose + ATP = D-xylulose 5-phosphate + ADP + H(+)</text>
        <dbReference type="Rhea" id="RHEA:10964"/>
        <dbReference type="ChEBI" id="CHEBI:15378"/>
        <dbReference type="ChEBI" id="CHEBI:17140"/>
        <dbReference type="ChEBI" id="CHEBI:30616"/>
        <dbReference type="ChEBI" id="CHEBI:57737"/>
        <dbReference type="ChEBI" id="CHEBI:456216"/>
        <dbReference type="EC" id="2.7.1.17"/>
    </reaction>
</comment>
<dbReference type="InterPro" id="IPR006000">
    <property type="entry name" value="Xylulokinase"/>
</dbReference>
<evidence type="ECO:0000313" key="13">
    <source>
        <dbReference type="EMBL" id="QDU31215.1"/>
    </source>
</evidence>
<evidence type="ECO:0000256" key="10">
    <source>
        <dbReference type="RuleBase" id="RU364073"/>
    </source>
</evidence>
<protein>
    <recommendedName>
        <fullName evidence="8 10">Xylulose kinase</fullName>
        <shortName evidence="8 10">Xylulokinase</shortName>
        <ecNumber evidence="8 10">2.7.1.17</ecNumber>
    </recommendedName>
</protein>
<dbReference type="RefSeq" id="WP_145097970.1">
    <property type="nucleotide sequence ID" value="NZ_CP036274.1"/>
</dbReference>
<comment type="function">
    <text evidence="8">Catalyzes the phosphorylation of D-xylulose to D-xylulose 5-phosphate.</text>
</comment>
<dbReference type="InterPro" id="IPR000577">
    <property type="entry name" value="Carb_kinase_FGGY"/>
</dbReference>
<feature type="active site" description="Proton acceptor" evidence="8">
    <location>
        <position position="241"/>
    </location>
</feature>
<dbReference type="HAMAP" id="MF_02220">
    <property type="entry name" value="XylB"/>
    <property type="match status" value="1"/>
</dbReference>
<keyword evidence="2 8" id="KW-0859">Xylose metabolism</keyword>
<dbReference type="PROSITE" id="PS00445">
    <property type="entry name" value="FGGY_KINASES_2"/>
    <property type="match status" value="1"/>
</dbReference>
<keyword evidence="4 8" id="KW-0547">Nucleotide-binding</keyword>
<gene>
    <name evidence="8 10 13" type="primary">xylB</name>
    <name evidence="13" type="ORF">ETAA8_63680</name>
</gene>
<dbReference type="InterPro" id="IPR050406">
    <property type="entry name" value="FGGY_Carb_Kinase"/>
</dbReference>
<keyword evidence="6 8" id="KW-0067">ATP-binding</keyword>
<accession>A0A517YLW0</accession>
<keyword evidence="5 8" id="KW-0418">Kinase</keyword>
<dbReference type="PROSITE" id="PS00933">
    <property type="entry name" value="FGGY_KINASES_1"/>
    <property type="match status" value="1"/>
</dbReference>
<dbReference type="InterPro" id="IPR018485">
    <property type="entry name" value="FGGY_C"/>
</dbReference>
<dbReference type="EMBL" id="CP036274">
    <property type="protein sequence ID" value="QDU31215.1"/>
    <property type="molecule type" value="Genomic_DNA"/>
</dbReference>
<keyword evidence="7 8" id="KW-0119">Carbohydrate metabolism</keyword>
<dbReference type="GO" id="GO:0005524">
    <property type="term" value="F:ATP binding"/>
    <property type="evidence" value="ECO:0007669"/>
    <property type="project" value="UniProtKB-UniRule"/>
</dbReference>
<dbReference type="Gene3D" id="3.30.420.40">
    <property type="match status" value="2"/>
</dbReference>
<dbReference type="InterPro" id="IPR018484">
    <property type="entry name" value="FGGY_N"/>
</dbReference>
<feature type="binding site" evidence="8">
    <location>
        <begin position="81"/>
        <end position="82"/>
    </location>
    <ligand>
        <name>substrate</name>
    </ligand>
</feature>
<evidence type="ECO:0000256" key="4">
    <source>
        <dbReference type="ARBA" id="ARBA00022741"/>
    </source>
</evidence>
<dbReference type="InterPro" id="IPR043129">
    <property type="entry name" value="ATPase_NBD"/>
</dbReference>